<keyword evidence="4" id="KW-0966">Cell projection</keyword>
<dbReference type="InterPro" id="IPR001029">
    <property type="entry name" value="Flagellin_N"/>
</dbReference>
<proteinExistence type="predicted"/>
<dbReference type="GO" id="GO:0071973">
    <property type="term" value="P:bacterial-type flagellum-dependent cell motility"/>
    <property type="evidence" value="ECO:0007669"/>
    <property type="project" value="InterPro"/>
</dbReference>
<gene>
    <name evidence="4" type="primary">hag_3</name>
    <name evidence="4" type="ORF">SDC9_72534</name>
</gene>
<reference evidence="4" key="1">
    <citation type="submission" date="2019-08" db="EMBL/GenBank/DDBJ databases">
        <authorList>
            <person name="Kucharzyk K."/>
            <person name="Murdoch R.W."/>
            <person name="Higgins S."/>
            <person name="Loffler F."/>
        </authorList>
    </citation>
    <scope>NUCLEOTIDE SEQUENCE</scope>
</reference>
<dbReference type="PANTHER" id="PTHR42792">
    <property type="entry name" value="FLAGELLIN"/>
    <property type="match status" value="1"/>
</dbReference>
<keyword evidence="4" id="KW-0969">Cilium</keyword>
<dbReference type="GO" id="GO:0009424">
    <property type="term" value="C:bacterial-type flagellum hook"/>
    <property type="evidence" value="ECO:0007669"/>
    <property type="project" value="InterPro"/>
</dbReference>
<sequence>MRITNGMLSTSFLGDMNRNLNQMQTIQKQLTSGKEFSRPSDNPFKVARSMQMYSEIYANKQYNANIKDTINWMDTTDSALTQGTNTLQRVRELMVSAGNAAYGSGELTAIRDEINEKVAEFGQILNTSFDGKYIFGGTDGTTKPMDVKPGGDNFNKLELTNKVDTTNVSKKLSVEISPGVAVEYNVNVTEVLNYDKATTEENDLGTLFNKILTNLTPTGDKSQVTGDNLKEMDKAIDNLLQMSSKVGTIQNRMESAKSLNEEQNFNMTEILSANEDIDLVEKTMEYATMQTIYMASLQTSAKVLQPSLIDYLR</sequence>
<accession>A0A644YHS2</accession>
<keyword evidence="1" id="KW-0975">Bacterial flagellum</keyword>
<dbReference type="InterPro" id="IPR046358">
    <property type="entry name" value="Flagellin_C"/>
</dbReference>
<dbReference type="InterPro" id="IPR001492">
    <property type="entry name" value="Flagellin"/>
</dbReference>
<feature type="domain" description="Flagellin C-terminal" evidence="3">
    <location>
        <begin position="230"/>
        <end position="312"/>
    </location>
</feature>
<name>A0A644YHS2_9ZZZZ</name>
<evidence type="ECO:0000259" key="2">
    <source>
        <dbReference type="Pfam" id="PF00669"/>
    </source>
</evidence>
<organism evidence="4">
    <name type="scientific">bioreactor metagenome</name>
    <dbReference type="NCBI Taxonomy" id="1076179"/>
    <lineage>
        <taxon>unclassified sequences</taxon>
        <taxon>metagenomes</taxon>
        <taxon>ecological metagenomes</taxon>
    </lineage>
</organism>
<evidence type="ECO:0000313" key="4">
    <source>
        <dbReference type="EMBL" id="MPM26033.1"/>
    </source>
</evidence>
<dbReference type="PANTHER" id="PTHR42792:SF1">
    <property type="entry name" value="FLAGELLAR HOOK-ASSOCIATED PROTEIN 3"/>
    <property type="match status" value="1"/>
</dbReference>
<dbReference type="GO" id="GO:0005198">
    <property type="term" value="F:structural molecule activity"/>
    <property type="evidence" value="ECO:0007669"/>
    <property type="project" value="InterPro"/>
</dbReference>
<dbReference type="SUPFAM" id="SSF64518">
    <property type="entry name" value="Phase 1 flagellin"/>
    <property type="match status" value="1"/>
</dbReference>
<evidence type="ECO:0000259" key="3">
    <source>
        <dbReference type="Pfam" id="PF00700"/>
    </source>
</evidence>
<dbReference type="InterPro" id="IPR013384">
    <property type="entry name" value="Flagell_FlgL"/>
</dbReference>
<dbReference type="AlphaFoldDB" id="A0A644YHS2"/>
<comment type="caution">
    <text evidence="4">The sequence shown here is derived from an EMBL/GenBank/DDBJ whole genome shotgun (WGS) entry which is preliminary data.</text>
</comment>
<dbReference type="Pfam" id="PF00700">
    <property type="entry name" value="Flagellin_C"/>
    <property type="match status" value="1"/>
</dbReference>
<feature type="domain" description="Flagellin N-terminal" evidence="2">
    <location>
        <begin position="7"/>
        <end position="138"/>
    </location>
</feature>
<protein>
    <submittedName>
        <fullName evidence="4">Flagellin</fullName>
    </submittedName>
</protein>
<dbReference type="Pfam" id="PF00669">
    <property type="entry name" value="Flagellin_N"/>
    <property type="match status" value="1"/>
</dbReference>
<dbReference type="Gene3D" id="1.20.1330.10">
    <property type="entry name" value="f41 fragment of flagellin, N-terminal domain"/>
    <property type="match status" value="1"/>
</dbReference>
<dbReference type="EMBL" id="VSSQ01004634">
    <property type="protein sequence ID" value="MPM26033.1"/>
    <property type="molecule type" value="Genomic_DNA"/>
</dbReference>
<dbReference type="NCBIfam" id="TIGR02550">
    <property type="entry name" value="flagell_flgL"/>
    <property type="match status" value="1"/>
</dbReference>
<keyword evidence="4" id="KW-0282">Flagellum</keyword>
<evidence type="ECO:0000256" key="1">
    <source>
        <dbReference type="ARBA" id="ARBA00023143"/>
    </source>
</evidence>